<reference evidence="3" key="2">
    <citation type="submission" date="2012-11" db="EMBL/GenBank/DDBJ databases">
        <authorList>
            <person name="Kuo A."/>
            <person name="Curtis B.A."/>
            <person name="Tanifuji G."/>
            <person name="Burki F."/>
            <person name="Gruber A."/>
            <person name="Irimia M."/>
            <person name="Maruyama S."/>
            <person name="Arias M.C."/>
            <person name="Ball S.G."/>
            <person name="Gile G.H."/>
            <person name="Hirakawa Y."/>
            <person name="Hopkins J.F."/>
            <person name="Rensing S.A."/>
            <person name="Schmutz J."/>
            <person name="Symeonidi A."/>
            <person name="Elias M."/>
            <person name="Eveleigh R.J."/>
            <person name="Herman E.K."/>
            <person name="Klute M.J."/>
            <person name="Nakayama T."/>
            <person name="Obornik M."/>
            <person name="Reyes-Prieto A."/>
            <person name="Armbrust E.V."/>
            <person name="Aves S.J."/>
            <person name="Beiko R.G."/>
            <person name="Coutinho P."/>
            <person name="Dacks J.B."/>
            <person name="Durnford D.G."/>
            <person name="Fast N.M."/>
            <person name="Green B.R."/>
            <person name="Grisdale C."/>
            <person name="Hempe F."/>
            <person name="Henrissat B."/>
            <person name="Hoppner M.P."/>
            <person name="Ishida K.-I."/>
            <person name="Kim E."/>
            <person name="Koreny L."/>
            <person name="Kroth P.G."/>
            <person name="Liu Y."/>
            <person name="Malik S.-B."/>
            <person name="Maier U.G."/>
            <person name="McRose D."/>
            <person name="Mock T."/>
            <person name="Neilson J.A."/>
            <person name="Onodera N.T."/>
            <person name="Poole A.M."/>
            <person name="Pritham E.J."/>
            <person name="Richards T.A."/>
            <person name="Rocap G."/>
            <person name="Roy S.W."/>
            <person name="Sarai C."/>
            <person name="Schaack S."/>
            <person name="Shirato S."/>
            <person name="Slamovits C.H."/>
            <person name="Spencer D.F."/>
            <person name="Suzuki S."/>
            <person name="Worden A.Z."/>
            <person name="Zauner S."/>
            <person name="Barry K."/>
            <person name="Bell C."/>
            <person name="Bharti A.K."/>
            <person name="Crow J.A."/>
            <person name="Grimwood J."/>
            <person name="Kramer R."/>
            <person name="Lindquist E."/>
            <person name="Lucas S."/>
            <person name="Salamov A."/>
            <person name="McFadden G.I."/>
            <person name="Lane C.E."/>
            <person name="Keeling P.J."/>
            <person name="Gray M.W."/>
            <person name="Grigoriev I.V."/>
            <person name="Archibald J.M."/>
        </authorList>
    </citation>
    <scope>NUCLEOTIDE SEQUENCE</scope>
    <source>
        <strain evidence="3">CCMP2712</strain>
    </source>
</reference>
<dbReference type="eggNOG" id="ENOG502RXF5">
    <property type="taxonomic scope" value="Eukaryota"/>
</dbReference>
<reference evidence="1 3" key="1">
    <citation type="journal article" date="2012" name="Nature">
        <title>Algal genomes reveal evolutionary mosaicism and the fate of nucleomorphs.</title>
        <authorList>
            <consortium name="DOE Joint Genome Institute"/>
            <person name="Curtis B.A."/>
            <person name="Tanifuji G."/>
            <person name="Burki F."/>
            <person name="Gruber A."/>
            <person name="Irimia M."/>
            <person name="Maruyama S."/>
            <person name="Arias M.C."/>
            <person name="Ball S.G."/>
            <person name="Gile G.H."/>
            <person name="Hirakawa Y."/>
            <person name="Hopkins J.F."/>
            <person name="Kuo A."/>
            <person name="Rensing S.A."/>
            <person name="Schmutz J."/>
            <person name="Symeonidi A."/>
            <person name="Elias M."/>
            <person name="Eveleigh R.J."/>
            <person name="Herman E.K."/>
            <person name="Klute M.J."/>
            <person name="Nakayama T."/>
            <person name="Obornik M."/>
            <person name="Reyes-Prieto A."/>
            <person name="Armbrust E.V."/>
            <person name="Aves S.J."/>
            <person name="Beiko R.G."/>
            <person name="Coutinho P."/>
            <person name="Dacks J.B."/>
            <person name="Durnford D.G."/>
            <person name="Fast N.M."/>
            <person name="Green B.R."/>
            <person name="Grisdale C.J."/>
            <person name="Hempel F."/>
            <person name="Henrissat B."/>
            <person name="Hoppner M.P."/>
            <person name="Ishida K."/>
            <person name="Kim E."/>
            <person name="Koreny L."/>
            <person name="Kroth P.G."/>
            <person name="Liu Y."/>
            <person name="Malik S.B."/>
            <person name="Maier U.G."/>
            <person name="McRose D."/>
            <person name="Mock T."/>
            <person name="Neilson J.A."/>
            <person name="Onodera N.T."/>
            <person name="Poole A.M."/>
            <person name="Pritham E.J."/>
            <person name="Richards T.A."/>
            <person name="Rocap G."/>
            <person name="Roy S.W."/>
            <person name="Sarai C."/>
            <person name="Schaack S."/>
            <person name="Shirato S."/>
            <person name="Slamovits C.H."/>
            <person name="Spencer D.F."/>
            <person name="Suzuki S."/>
            <person name="Worden A.Z."/>
            <person name="Zauner S."/>
            <person name="Barry K."/>
            <person name="Bell C."/>
            <person name="Bharti A.K."/>
            <person name="Crow J.A."/>
            <person name="Grimwood J."/>
            <person name="Kramer R."/>
            <person name="Lindquist E."/>
            <person name="Lucas S."/>
            <person name="Salamov A."/>
            <person name="McFadden G.I."/>
            <person name="Lane C.E."/>
            <person name="Keeling P.J."/>
            <person name="Gray M.W."/>
            <person name="Grigoriev I.V."/>
            <person name="Archibald J.M."/>
        </authorList>
    </citation>
    <scope>NUCLEOTIDE SEQUENCE</scope>
    <source>
        <strain evidence="1 3">CCMP2712</strain>
    </source>
</reference>
<dbReference type="KEGG" id="gtt:GUITHDRAFT_61594"/>
<dbReference type="STRING" id="905079.L1K0B3"/>
<name>L1K0B3_GUITC</name>
<dbReference type="HOGENOM" id="CLU_071534_1_0_1"/>
<dbReference type="Proteomes" id="UP000011087">
    <property type="component" value="Unassembled WGS sequence"/>
</dbReference>
<evidence type="ECO:0000313" key="1">
    <source>
        <dbReference type="EMBL" id="EKX54004.1"/>
    </source>
</evidence>
<reference evidence="2" key="3">
    <citation type="submission" date="2015-06" db="UniProtKB">
        <authorList>
            <consortium name="EnsemblProtists"/>
        </authorList>
    </citation>
    <scope>IDENTIFICATION</scope>
</reference>
<evidence type="ECO:0000313" key="2">
    <source>
        <dbReference type="EnsemblProtists" id="EKX54004"/>
    </source>
</evidence>
<evidence type="ECO:0000313" key="3">
    <source>
        <dbReference type="Proteomes" id="UP000011087"/>
    </source>
</evidence>
<keyword evidence="3" id="KW-1185">Reference proteome</keyword>
<protein>
    <recommendedName>
        <fullName evidence="4">Methyltransferase FkbM domain-containing protein</fullName>
    </recommendedName>
</protein>
<dbReference type="PaxDb" id="55529-EKX54004"/>
<dbReference type="EMBL" id="JH992968">
    <property type="protein sequence ID" value="EKX54004.1"/>
    <property type="molecule type" value="Genomic_DNA"/>
</dbReference>
<dbReference type="OMA" id="IVICEYN"/>
<dbReference type="AlphaFoldDB" id="L1K0B3"/>
<dbReference type="EnsemblProtists" id="EKX54004">
    <property type="protein sequence ID" value="EKX54004"/>
    <property type="gene ID" value="GUITHDRAFT_61594"/>
</dbReference>
<feature type="non-terminal residue" evidence="1">
    <location>
        <position position="223"/>
    </location>
</feature>
<accession>L1K0B3</accession>
<feature type="non-terminal residue" evidence="1">
    <location>
        <position position="1"/>
    </location>
</feature>
<dbReference type="OrthoDB" id="443549at2759"/>
<evidence type="ECO:0008006" key="4">
    <source>
        <dbReference type="Google" id="ProtNLM"/>
    </source>
</evidence>
<dbReference type="GeneID" id="17310796"/>
<gene>
    <name evidence="1" type="ORF">GUITHDRAFT_61594</name>
</gene>
<organism evidence="1">
    <name type="scientific">Guillardia theta (strain CCMP2712)</name>
    <name type="common">Cryptophyte</name>
    <dbReference type="NCBI Taxonomy" id="905079"/>
    <lineage>
        <taxon>Eukaryota</taxon>
        <taxon>Cryptophyceae</taxon>
        <taxon>Pyrenomonadales</taxon>
        <taxon>Geminigeraceae</taxon>
        <taxon>Guillardia</taxon>
    </lineage>
</organism>
<proteinExistence type="predicted"/>
<sequence length="223" mass="25566">RLSGELEQWSQRTLDELKWISNLYKYENKVYSQNGEDGVLKEVFSFLGSTNKFAVEFGCEDGSEINTRMLWEEQGWRAVLLDGGHENTSLHANASLLKCFITKENIVETLISQGVPRRFDLLSIDIDYNDFWVLDSLLNSFSPRVVIAEVNRNFESSESFTVPYDADMHWTGSRLAGFPHGTCYYGMSARALDNLARFHGYRMIYMFADAINAIIVRNDLLSE</sequence>
<dbReference type="RefSeq" id="XP_005840984.1">
    <property type="nucleotide sequence ID" value="XM_005840927.1"/>
</dbReference>